<evidence type="ECO:0000256" key="7">
    <source>
        <dbReference type="ARBA" id="ARBA00023136"/>
    </source>
</evidence>
<dbReference type="EMBL" id="CP104067">
    <property type="protein sequence ID" value="WAH44399.1"/>
    <property type="molecule type" value="Genomic_DNA"/>
</dbReference>
<dbReference type="PANTHER" id="PTHR32196:SF71">
    <property type="entry name" value="AUTOINDUCER 2 IMPORT SYSTEM PERMEASE PROTEIN LSRD"/>
    <property type="match status" value="1"/>
</dbReference>
<evidence type="ECO:0000313" key="10">
    <source>
        <dbReference type="EMBL" id="WAH44399.1"/>
    </source>
</evidence>
<keyword evidence="4" id="KW-0997">Cell inner membrane</keyword>
<gene>
    <name evidence="10" type="ORF">NZD89_13995</name>
</gene>
<evidence type="ECO:0000256" key="6">
    <source>
        <dbReference type="ARBA" id="ARBA00022989"/>
    </source>
</evidence>
<organism evidence="10 11">
    <name type="scientific">Alicyclobacillus fastidiosus</name>
    <dbReference type="NCBI Taxonomy" id="392011"/>
    <lineage>
        <taxon>Bacteria</taxon>
        <taxon>Bacillati</taxon>
        <taxon>Bacillota</taxon>
        <taxon>Bacilli</taxon>
        <taxon>Bacillales</taxon>
        <taxon>Alicyclobacillaceae</taxon>
        <taxon>Alicyclobacillus</taxon>
    </lineage>
</organism>
<sequence>MIRNQNQASKWPRRLNENRIYVIFVLVFAVMAIFAPRFLTPYNMGTLLQGMTLDSICAVGFTIVLIMGQLDLSIGSNITMGAMFVIGFQPSLGWTLSLIIALLAGSLVGLINGLLVAKAKIHSFIVTLGTMTIVQGVVYLYANGSDVNTNAFGFGNWLTQSIPIISPYVLIGLVLVVIFEVVMRKTLFGRGLYMIGGNRETAWLSGQHVNKSLILGFVISGFTSALAGALFAISLGSATPTLGTGSEMEVIAATIIGGTSMAGGEGSVLKSVIAVLALTVLFNGLSLFYAPNSVQQMCSGLVLAIVVLQESYSLYRRERVNGIRPHLLQELSKSVLFNNK</sequence>
<keyword evidence="5 9" id="KW-0812">Transmembrane</keyword>
<protein>
    <recommendedName>
        <fullName evidence="8">Autoinducer 2 import system permease protein LsrD</fullName>
    </recommendedName>
</protein>
<keyword evidence="6 9" id="KW-1133">Transmembrane helix</keyword>
<keyword evidence="11" id="KW-1185">Reference proteome</keyword>
<feature type="transmembrane region" description="Helical" evidence="9">
    <location>
        <begin position="268"/>
        <end position="290"/>
    </location>
</feature>
<feature type="transmembrane region" description="Helical" evidence="9">
    <location>
        <begin position="74"/>
        <end position="92"/>
    </location>
</feature>
<dbReference type="RefSeq" id="WP_268008295.1">
    <property type="nucleotide sequence ID" value="NZ_BSUT01000001.1"/>
</dbReference>
<evidence type="ECO:0000313" key="11">
    <source>
        <dbReference type="Proteomes" id="UP001164761"/>
    </source>
</evidence>
<feature type="transmembrane region" description="Helical" evidence="9">
    <location>
        <begin position="162"/>
        <end position="182"/>
    </location>
</feature>
<feature type="transmembrane region" description="Helical" evidence="9">
    <location>
        <begin position="20"/>
        <end position="40"/>
    </location>
</feature>
<comment type="subcellular location">
    <subcellularLocation>
        <location evidence="1">Cell membrane</location>
        <topology evidence="1">Multi-pass membrane protein</topology>
    </subcellularLocation>
</comment>
<keyword evidence="2" id="KW-0813">Transport</keyword>
<keyword evidence="3" id="KW-1003">Cell membrane</keyword>
<feature type="transmembrane region" description="Helical" evidence="9">
    <location>
        <begin position="213"/>
        <end position="233"/>
    </location>
</feature>
<dbReference type="Pfam" id="PF02653">
    <property type="entry name" value="BPD_transp_2"/>
    <property type="match status" value="1"/>
</dbReference>
<evidence type="ECO:0000256" key="2">
    <source>
        <dbReference type="ARBA" id="ARBA00022448"/>
    </source>
</evidence>
<feature type="transmembrane region" description="Helical" evidence="9">
    <location>
        <begin position="98"/>
        <end position="117"/>
    </location>
</feature>
<dbReference type="InterPro" id="IPR001851">
    <property type="entry name" value="ABC_transp_permease"/>
</dbReference>
<dbReference type="CDD" id="cd06579">
    <property type="entry name" value="TM_PBP1_transp_AraH_like"/>
    <property type="match status" value="1"/>
</dbReference>
<evidence type="ECO:0000256" key="1">
    <source>
        <dbReference type="ARBA" id="ARBA00004651"/>
    </source>
</evidence>
<reference evidence="10" key="1">
    <citation type="submission" date="2022-08" db="EMBL/GenBank/DDBJ databases">
        <title>Alicyclobacillus fastidiosus DSM 17978, complete genome.</title>
        <authorList>
            <person name="Wang Q."/>
            <person name="Cai R."/>
            <person name="Wang Z."/>
        </authorList>
    </citation>
    <scope>NUCLEOTIDE SEQUENCE</scope>
    <source>
        <strain evidence="10">DSM 17978</strain>
    </source>
</reference>
<evidence type="ECO:0000256" key="9">
    <source>
        <dbReference type="SAM" id="Phobius"/>
    </source>
</evidence>
<feature type="transmembrane region" description="Helical" evidence="9">
    <location>
        <begin position="124"/>
        <end position="142"/>
    </location>
</feature>
<name>A0ABY6ZQM7_9BACL</name>
<dbReference type="Proteomes" id="UP001164761">
    <property type="component" value="Chromosome"/>
</dbReference>
<dbReference type="PANTHER" id="PTHR32196">
    <property type="entry name" value="ABC TRANSPORTER PERMEASE PROTEIN YPHD-RELATED-RELATED"/>
    <property type="match status" value="1"/>
</dbReference>
<evidence type="ECO:0000256" key="3">
    <source>
        <dbReference type="ARBA" id="ARBA00022475"/>
    </source>
</evidence>
<evidence type="ECO:0000256" key="4">
    <source>
        <dbReference type="ARBA" id="ARBA00022519"/>
    </source>
</evidence>
<proteinExistence type="predicted"/>
<keyword evidence="7 9" id="KW-0472">Membrane</keyword>
<evidence type="ECO:0000256" key="8">
    <source>
        <dbReference type="ARBA" id="ARBA00039381"/>
    </source>
</evidence>
<feature type="transmembrane region" description="Helical" evidence="9">
    <location>
        <begin position="46"/>
        <end position="67"/>
    </location>
</feature>
<accession>A0ABY6ZQM7</accession>
<evidence type="ECO:0000256" key="5">
    <source>
        <dbReference type="ARBA" id="ARBA00022692"/>
    </source>
</evidence>